<proteinExistence type="predicted"/>
<gene>
    <name evidence="1" type="ORF">HOP61_08005</name>
</gene>
<protein>
    <submittedName>
        <fullName evidence="1">Uncharacterized protein</fullName>
    </submittedName>
</protein>
<comment type="caution">
    <text evidence="1">The sequence shown here is derived from an EMBL/GenBank/DDBJ whole genome shotgun (WGS) entry which is preliminary data.</text>
</comment>
<organism evidence="1 2">
    <name type="scientific">Billgrantia desiderata</name>
    <dbReference type="NCBI Taxonomy" id="52021"/>
    <lineage>
        <taxon>Bacteria</taxon>
        <taxon>Pseudomonadati</taxon>
        <taxon>Pseudomonadota</taxon>
        <taxon>Gammaproteobacteria</taxon>
        <taxon>Oceanospirillales</taxon>
        <taxon>Halomonadaceae</taxon>
        <taxon>Billgrantia</taxon>
    </lineage>
</organism>
<accession>A0AAW4YRD2</accession>
<sequence length="61" mass="7178">MNTLRFPTIWDLPLPSRRDLNAVDSEAAPVTERFLTIWDVPLRAKKAKHKRAARKLPKFYM</sequence>
<dbReference type="Proteomes" id="UP001320178">
    <property type="component" value="Unassembled WGS sequence"/>
</dbReference>
<name>A0AAW4YRD2_9GAMM</name>
<evidence type="ECO:0000313" key="1">
    <source>
        <dbReference type="EMBL" id="MCE8051232.1"/>
    </source>
</evidence>
<dbReference type="RefSeq" id="WP_086510430.1">
    <property type="nucleotide sequence ID" value="NZ_JAAQTN010000002.1"/>
</dbReference>
<dbReference type="EMBL" id="JABFTS010000002">
    <property type="protein sequence ID" value="MCE8051232.1"/>
    <property type="molecule type" value="Genomic_DNA"/>
</dbReference>
<evidence type="ECO:0000313" key="2">
    <source>
        <dbReference type="Proteomes" id="UP001320178"/>
    </source>
</evidence>
<dbReference type="AlphaFoldDB" id="A0AAW4YRD2"/>
<reference evidence="1" key="2">
    <citation type="journal article" date="2021" name="Front. Microbiol.">
        <title>Aerobic Denitrification and Heterotrophic Sulfur Oxidation in the Genus Halomonas Revealed by Six Novel Species Characterizations and Genome-Based Analysis.</title>
        <authorList>
            <person name="Wang L."/>
            <person name="Shao Z."/>
        </authorList>
    </citation>
    <scope>NUCLEOTIDE SEQUENCE</scope>
    <source>
        <strain evidence="1">MCCC 1A05776</strain>
    </source>
</reference>
<reference evidence="1" key="1">
    <citation type="submission" date="2020-05" db="EMBL/GenBank/DDBJ databases">
        <authorList>
            <person name="Wang L."/>
            <person name="Shao Z."/>
        </authorList>
    </citation>
    <scope>NUCLEOTIDE SEQUENCE</scope>
    <source>
        <strain evidence="1">MCCC 1A05776</strain>
    </source>
</reference>